<evidence type="ECO:0000313" key="4">
    <source>
        <dbReference type="Proteomes" id="UP000279275"/>
    </source>
</evidence>
<reference evidence="3 4" key="1">
    <citation type="submission" date="2018-10" db="EMBL/GenBank/DDBJ databases">
        <title>Isolation from cow dung.</title>
        <authorList>
            <person name="Ling L."/>
        </authorList>
    </citation>
    <scope>NUCLEOTIDE SEQUENCE [LARGE SCALE GENOMIC DNA]</scope>
    <source>
        <strain evidence="3 4">NEAU-LL90</strain>
    </source>
</reference>
<dbReference type="Proteomes" id="UP000279275">
    <property type="component" value="Unassembled WGS sequence"/>
</dbReference>
<feature type="compositionally biased region" description="Low complexity" evidence="1">
    <location>
        <begin position="83"/>
        <end position="97"/>
    </location>
</feature>
<dbReference type="EMBL" id="RFFH01000009">
    <property type="protein sequence ID" value="RMI30607.1"/>
    <property type="molecule type" value="Genomic_DNA"/>
</dbReference>
<evidence type="ECO:0000313" key="3">
    <source>
        <dbReference type="EMBL" id="RMI30607.1"/>
    </source>
</evidence>
<dbReference type="Pfam" id="PF26527">
    <property type="entry name" value="DUF8176"/>
    <property type="match status" value="1"/>
</dbReference>
<feature type="compositionally biased region" description="Low complexity" evidence="1">
    <location>
        <begin position="26"/>
        <end position="41"/>
    </location>
</feature>
<dbReference type="InterPro" id="IPR058489">
    <property type="entry name" value="DUF8176"/>
</dbReference>
<evidence type="ECO:0000259" key="2">
    <source>
        <dbReference type="Pfam" id="PF26527"/>
    </source>
</evidence>
<sequence length="307" mass="32074">MLKSYKILARWYPALEPLAATDPGIPAGGAPAPAPRTGEPAVKGGSYPYYITDTAPEPVPPPYTPESGSRRGEFSGGWTDWVGARAPGPDAGHPAGPDADLIRLPWSDEEFDGDPARRTPGAVGRSLRDRIRPRRRPLQISIAVALLGVSAAVTGYSLQAHQDSPRHTDAPGVRLSAAGLDESGAGRCVTERTDEMVRGAEPGGTGSGPDAVLWFQHSYYVERSAQRAREVVAPGAAVPSAAVIQRGIDSVPAGTDYCVRVVTVTPERFAVAVTEYRPDGGIATYGGQVVTTAVVGGRTLITSITAG</sequence>
<keyword evidence="4" id="KW-1185">Reference proteome</keyword>
<name>A0A3M2KYN4_9NOCA</name>
<feature type="region of interest" description="Disordered" evidence="1">
    <location>
        <begin position="26"/>
        <end position="97"/>
    </location>
</feature>
<dbReference type="OrthoDB" id="4382015at2"/>
<accession>A0A3M2KYN4</accession>
<protein>
    <recommendedName>
        <fullName evidence="2">DUF8176 domain-containing protein</fullName>
    </recommendedName>
</protein>
<gene>
    <name evidence="3" type="ORF">EBN03_21315</name>
</gene>
<evidence type="ECO:0000256" key="1">
    <source>
        <dbReference type="SAM" id="MobiDB-lite"/>
    </source>
</evidence>
<feature type="domain" description="DUF8176" evidence="2">
    <location>
        <begin position="187"/>
        <end position="305"/>
    </location>
</feature>
<proteinExistence type="predicted"/>
<dbReference type="AlphaFoldDB" id="A0A3M2KYN4"/>
<comment type="caution">
    <text evidence="3">The sequence shown here is derived from an EMBL/GenBank/DDBJ whole genome shotgun (WGS) entry which is preliminary data.</text>
</comment>
<dbReference type="RefSeq" id="WP_122189845.1">
    <property type="nucleotide sequence ID" value="NZ_RFFH01000009.1"/>
</dbReference>
<organism evidence="3 4">
    <name type="scientific">Nocardia stercoris</name>
    <dbReference type="NCBI Taxonomy" id="2483361"/>
    <lineage>
        <taxon>Bacteria</taxon>
        <taxon>Bacillati</taxon>
        <taxon>Actinomycetota</taxon>
        <taxon>Actinomycetes</taxon>
        <taxon>Mycobacteriales</taxon>
        <taxon>Nocardiaceae</taxon>
        <taxon>Nocardia</taxon>
    </lineage>
</organism>